<evidence type="ECO:0000313" key="6">
    <source>
        <dbReference type="EMBL" id="KAF2192297.1"/>
    </source>
</evidence>
<keyword evidence="7" id="KW-1185">Reference proteome</keyword>
<evidence type="ECO:0000256" key="2">
    <source>
        <dbReference type="ARBA" id="ARBA00009199"/>
    </source>
</evidence>
<dbReference type="Gene3D" id="3.90.1300.10">
    <property type="entry name" value="Amidase signature (AS) domain"/>
    <property type="match status" value="2"/>
</dbReference>
<dbReference type="PANTHER" id="PTHR46072">
    <property type="entry name" value="AMIDASE-RELATED-RELATED"/>
    <property type="match status" value="1"/>
</dbReference>
<gene>
    <name evidence="6" type="ORF">K469DRAFT_800024</name>
</gene>
<comment type="similarity">
    <text evidence="2">Belongs to the amidase family.</text>
</comment>
<evidence type="ECO:0000259" key="5">
    <source>
        <dbReference type="Pfam" id="PF01425"/>
    </source>
</evidence>
<reference evidence="6" key="1">
    <citation type="journal article" date="2020" name="Stud. Mycol.">
        <title>101 Dothideomycetes genomes: a test case for predicting lifestyles and emergence of pathogens.</title>
        <authorList>
            <person name="Haridas S."/>
            <person name="Albert R."/>
            <person name="Binder M."/>
            <person name="Bloem J."/>
            <person name="Labutti K."/>
            <person name="Salamov A."/>
            <person name="Andreopoulos B."/>
            <person name="Baker S."/>
            <person name="Barry K."/>
            <person name="Bills G."/>
            <person name="Bluhm B."/>
            <person name="Cannon C."/>
            <person name="Castanera R."/>
            <person name="Culley D."/>
            <person name="Daum C."/>
            <person name="Ezra D."/>
            <person name="Gonzalez J."/>
            <person name="Henrissat B."/>
            <person name="Kuo A."/>
            <person name="Liang C."/>
            <person name="Lipzen A."/>
            <person name="Lutzoni F."/>
            <person name="Magnuson J."/>
            <person name="Mondo S."/>
            <person name="Nolan M."/>
            <person name="Ohm R."/>
            <person name="Pangilinan J."/>
            <person name="Park H.-J."/>
            <person name="Ramirez L."/>
            <person name="Alfaro M."/>
            <person name="Sun H."/>
            <person name="Tritt A."/>
            <person name="Yoshinaga Y."/>
            <person name="Zwiers L.-H."/>
            <person name="Turgeon B."/>
            <person name="Goodwin S."/>
            <person name="Spatafora J."/>
            <person name="Crous P."/>
            <person name="Grigoriev I."/>
        </authorList>
    </citation>
    <scope>NUCLEOTIDE SEQUENCE</scope>
    <source>
        <strain evidence="6">CBS 207.26</strain>
    </source>
</reference>
<dbReference type="AlphaFoldDB" id="A0A6A6EJK0"/>
<evidence type="ECO:0000256" key="1">
    <source>
        <dbReference type="ARBA" id="ARBA00001311"/>
    </source>
</evidence>
<dbReference type="EC" id="3.5.1.4" evidence="3"/>
<evidence type="ECO:0000256" key="4">
    <source>
        <dbReference type="ARBA" id="ARBA00022801"/>
    </source>
</evidence>
<name>A0A6A6EJK0_9PEZI</name>
<dbReference type="EMBL" id="ML994615">
    <property type="protein sequence ID" value="KAF2192297.1"/>
    <property type="molecule type" value="Genomic_DNA"/>
</dbReference>
<dbReference type="GO" id="GO:0004040">
    <property type="term" value="F:amidase activity"/>
    <property type="evidence" value="ECO:0007669"/>
    <property type="project" value="UniProtKB-EC"/>
</dbReference>
<dbReference type="SUPFAM" id="SSF75304">
    <property type="entry name" value="Amidase signature (AS) enzymes"/>
    <property type="match status" value="1"/>
</dbReference>
<dbReference type="Pfam" id="PF01425">
    <property type="entry name" value="Amidase"/>
    <property type="match status" value="1"/>
</dbReference>
<protein>
    <recommendedName>
        <fullName evidence="3">amidase</fullName>
        <ecNumber evidence="3">3.5.1.4</ecNumber>
    </recommendedName>
</protein>
<dbReference type="InterPro" id="IPR036928">
    <property type="entry name" value="AS_sf"/>
</dbReference>
<dbReference type="OrthoDB" id="6428749at2759"/>
<proteinExistence type="inferred from homology"/>
<dbReference type="InterPro" id="IPR023631">
    <property type="entry name" value="Amidase_dom"/>
</dbReference>
<organism evidence="6 7">
    <name type="scientific">Zopfia rhizophila CBS 207.26</name>
    <dbReference type="NCBI Taxonomy" id="1314779"/>
    <lineage>
        <taxon>Eukaryota</taxon>
        <taxon>Fungi</taxon>
        <taxon>Dikarya</taxon>
        <taxon>Ascomycota</taxon>
        <taxon>Pezizomycotina</taxon>
        <taxon>Dothideomycetes</taxon>
        <taxon>Dothideomycetes incertae sedis</taxon>
        <taxon>Zopfiaceae</taxon>
        <taxon>Zopfia</taxon>
    </lineage>
</organism>
<dbReference type="InterPro" id="IPR020556">
    <property type="entry name" value="Amidase_CS"/>
</dbReference>
<dbReference type="Proteomes" id="UP000800200">
    <property type="component" value="Unassembled WGS sequence"/>
</dbReference>
<keyword evidence="4" id="KW-0378">Hydrolase</keyword>
<dbReference type="PROSITE" id="PS00571">
    <property type="entry name" value="AMIDASES"/>
    <property type="match status" value="1"/>
</dbReference>
<comment type="catalytic activity">
    <reaction evidence="1">
        <text>a monocarboxylic acid amide + H2O = a monocarboxylate + NH4(+)</text>
        <dbReference type="Rhea" id="RHEA:12020"/>
        <dbReference type="ChEBI" id="CHEBI:15377"/>
        <dbReference type="ChEBI" id="CHEBI:28938"/>
        <dbReference type="ChEBI" id="CHEBI:35757"/>
        <dbReference type="ChEBI" id="CHEBI:83628"/>
        <dbReference type="EC" id="3.5.1.4"/>
    </reaction>
</comment>
<evidence type="ECO:0000313" key="7">
    <source>
        <dbReference type="Proteomes" id="UP000800200"/>
    </source>
</evidence>
<feature type="domain" description="Amidase" evidence="5">
    <location>
        <begin position="103"/>
        <end position="264"/>
    </location>
</feature>
<evidence type="ECO:0000256" key="3">
    <source>
        <dbReference type="ARBA" id="ARBA00012922"/>
    </source>
</evidence>
<accession>A0A6A6EJK0</accession>
<dbReference type="PANTHER" id="PTHR46072:SF4">
    <property type="entry name" value="AMIDASE C550.07-RELATED"/>
    <property type="match status" value="1"/>
</dbReference>
<sequence length="417" mass="46329">MASLESWMRTRMSYRLRGSTRSRIAETIAKKAQGYQDATLIALDPPLLNIPADLALDSTLIPQQSLNSDQIVITETDSVELVLWLATGDVTAVEVTENLPPPLVNCVTELLLTTALERAAFLDGYLKTNGRPIGPLHGLPISVKEHIGMKGLSLNAAFISWHNRVTDANSHILDILDILLEAGAVLYVQTTQPQTLMHLETSSDFYGTTVNAINRNLTSGGSSGGEGAFIGMRGSCFGIGTDIGGSIRPPAANNRVYGLRPTSSQIRVVDWVPYKHDEAWSIISNLYFCNGRSEKAAAIETSGEPWRPLTRFVLKGDPNVKKLSIREVWDWTLKREEYRVEYLKLWGDVDVILCPVGLDVAPPLDYARYWGYTAQWNLLEHLALVAPVTKVDPLLDVKDESHKPRNGRDWYNYELDK</sequence>